<sequence>MQIRSLSLSIFEHQETLHSSSITCIIDIICWGTTMLLSHVLMSVLLTLTKGADECLIFFEPPEVLVKYGESVSVKCFTDKPNQGLRWEVFNTEINMTEDMSSWTVEEMTHWEIQPSCVVISNETQCSQDLPITIYKTPERVSISTGDNIMIEGSTYNLQCDVVNVAPVQNLTVKWYKGETLMHNETFTDPIKTPVNTTSILQITPDRSDDGVQYRCEADLELGAEGPQPPPTVTSEPLNIAVYSIDECTLLQFNPQKVIVKYGSSVSVDCSTNITHNGIGWEASEGSVPMTKTQNLITWRVPSLKRWDILPQCYISTNMTKCVSLLPVLIYKTPEKVSISTGDNIMIEGAMFELQCDVVNVAPVQNLIVKWYKGESLMHTETFTDPIKTPVNTTSILQITPDRSDDGVQYRCEAELELGAEGPQPPATVTSEPLNIAVYSIDECTLLQFNPQKVIVKYGSSVSVDCSTNITHNGIGWEASEGSVPMTKTQNLITWRVPSLKRWDILPQCYISTNMTKCVSLLPVLIYKTPDTVSIRKEVDKMTEKYTYNLQCDVVNVAPIQNLIVKWYKGETLMHNETFTDPIKTPVNKTSILQITPDRSDDGVQYRCEAELELGAEGPQPPPTVTSERLNITVQRVLQFNPQRVVVRYGSSVSVNCSTNITHKGIGWEASEGSVPMTKTQNLITWRVASLKRWDIKAMCYINYGRNQLEDPFPVTVYKTPDSVSINTADHTGPMIEGSKYKLQCDVVNVAPVQNLTVKWYKGESLMHTETFTDPIKTPVNTTSILQITPDRSDDRVQYRCEGELELGAEGPQPPPTVTLEPLNIAVYYAPVFDHMNKKIEVLADRNITLNCSSSGNPEPHMWWSFKNANISTGGRYVSIKIQKATSSDSGEYICTATNRFGHSSMNVSVEIKENISSRPTIPLYIYILLVVLVLIIILCLYMLKKRKSTGEYQIQTDRELKLL</sequence>
<keyword evidence="7 12" id="KW-1133">Transmembrane helix</keyword>
<dbReference type="InterPro" id="IPR003598">
    <property type="entry name" value="Ig_sub2"/>
</dbReference>
<evidence type="ECO:0000256" key="9">
    <source>
        <dbReference type="ARBA" id="ARBA00023157"/>
    </source>
</evidence>
<feature type="domain" description="Ig-like" evidence="13">
    <location>
        <begin position="530"/>
        <end position="626"/>
    </location>
</feature>
<dbReference type="Pfam" id="PF03921">
    <property type="entry name" value="ICAM_N"/>
    <property type="match status" value="1"/>
</dbReference>
<evidence type="ECO:0000256" key="1">
    <source>
        <dbReference type="ARBA" id="ARBA00004479"/>
    </source>
</evidence>
<feature type="domain" description="Ig-like" evidence="13">
    <location>
        <begin position="721"/>
        <end position="801"/>
    </location>
</feature>
<evidence type="ECO:0000313" key="14">
    <source>
        <dbReference type="EMBL" id="KAA0705374.1"/>
    </source>
</evidence>
<dbReference type="FunFam" id="2.60.40.10:FF:000032">
    <property type="entry name" value="palladin isoform X1"/>
    <property type="match status" value="1"/>
</dbReference>
<dbReference type="Proteomes" id="UP000324632">
    <property type="component" value="Chromosome 21"/>
</dbReference>
<evidence type="ECO:0000256" key="8">
    <source>
        <dbReference type="ARBA" id="ARBA00023136"/>
    </source>
</evidence>
<protein>
    <recommendedName>
        <fullName evidence="13">Ig-like domain-containing protein</fullName>
    </recommendedName>
</protein>
<keyword evidence="15" id="KW-1185">Reference proteome</keyword>
<evidence type="ECO:0000256" key="10">
    <source>
        <dbReference type="ARBA" id="ARBA00023180"/>
    </source>
</evidence>
<evidence type="ECO:0000256" key="11">
    <source>
        <dbReference type="ARBA" id="ARBA00023319"/>
    </source>
</evidence>
<dbReference type="GO" id="GO:0005178">
    <property type="term" value="F:integrin binding"/>
    <property type="evidence" value="ECO:0007669"/>
    <property type="project" value="InterPro"/>
</dbReference>
<feature type="transmembrane region" description="Helical" evidence="12">
    <location>
        <begin position="924"/>
        <end position="944"/>
    </location>
</feature>
<evidence type="ECO:0000256" key="6">
    <source>
        <dbReference type="ARBA" id="ARBA00022889"/>
    </source>
</evidence>
<proteinExistence type="inferred from homology"/>
<dbReference type="InterPro" id="IPR013098">
    <property type="entry name" value="Ig_I-set"/>
</dbReference>
<organism evidence="14 15">
    <name type="scientific">Triplophysa tibetana</name>
    <dbReference type="NCBI Taxonomy" id="1572043"/>
    <lineage>
        <taxon>Eukaryota</taxon>
        <taxon>Metazoa</taxon>
        <taxon>Chordata</taxon>
        <taxon>Craniata</taxon>
        <taxon>Vertebrata</taxon>
        <taxon>Euteleostomi</taxon>
        <taxon>Actinopterygii</taxon>
        <taxon>Neopterygii</taxon>
        <taxon>Teleostei</taxon>
        <taxon>Ostariophysi</taxon>
        <taxon>Cypriniformes</taxon>
        <taxon>Nemacheilidae</taxon>
        <taxon>Triplophysa</taxon>
    </lineage>
</organism>
<dbReference type="InterPro" id="IPR003599">
    <property type="entry name" value="Ig_sub"/>
</dbReference>
<dbReference type="SMART" id="SM00409">
    <property type="entry name" value="IG"/>
    <property type="match status" value="6"/>
</dbReference>
<evidence type="ECO:0000259" key="13">
    <source>
        <dbReference type="PROSITE" id="PS50835"/>
    </source>
</evidence>
<feature type="domain" description="Ig-like" evidence="13">
    <location>
        <begin position="816"/>
        <end position="913"/>
    </location>
</feature>
<evidence type="ECO:0000256" key="7">
    <source>
        <dbReference type="ARBA" id="ARBA00022989"/>
    </source>
</evidence>
<keyword evidence="9" id="KW-1015">Disulfide bond</keyword>
<dbReference type="PROSITE" id="PS50835">
    <property type="entry name" value="IG_LIKE"/>
    <property type="match status" value="5"/>
</dbReference>
<dbReference type="Pfam" id="PF07679">
    <property type="entry name" value="I-set"/>
    <property type="match status" value="1"/>
</dbReference>
<dbReference type="AlphaFoldDB" id="A0A5A9N5U2"/>
<dbReference type="InterPro" id="IPR036179">
    <property type="entry name" value="Ig-like_dom_sf"/>
</dbReference>
<dbReference type="SMART" id="SM00408">
    <property type="entry name" value="IGc2"/>
    <property type="match status" value="5"/>
</dbReference>
<keyword evidence="8 12" id="KW-0472">Membrane</keyword>
<accession>A0A5A9N5U2</accession>
<dbReference type="PANTHER" id="PTHR13771:SF9">
    <property type="entry name" value="INTERCELLULAR ADHESION MOLECULE 5"/>
    <property type="match status" value="1"/>
</dbReference>
<dbReference type="PANTHER" id="PTHR13771">
    <property type="entry name" value="INTERCELLULAR ADHESION MOLECULE"/>
    <property type="match status" value="1"/>
</dbReference>
<keyword evidence="3 12" id="KW-0812">Transmembrane</keyword>
<dbReference type="InterPro" id="IPR013768">
    <property type="entry name" value="ICAM_N"/>
</dbReference>
<dbReference type="InterPro" id="IPR003987">
    <property type="entry name" value="ICAM_VCAM_N"/>
</dbReference>
<dbReference type="InterPro" id="IPR007110">
    <property type="entry name" value="Ig-like_dom"/>
</dbReference>
<dbReference type="EMBL" id="SOYY01000021">
    <property type="protein sequence ID" value="KAA0705374.1"/>
    <property type="molecule type" value="Genomic_DNA"/>
</dbReference>
<dbReference type="CDD" id="cd00096">
    <property type="entry name" value="Ig"/>
    <property type="match status" value="1"/>
</dbReference>
<evidence type="ECO:0000313" key="15">
    <source>
        <dbReference type="Proteomes" id="UP000324632"/>
    </source>
</evidence>
<keyword evidence="10" id="KW-0325">Glycoprotein</keyword>
<keyword evidence="11" id="KW-0393">Immunoglobulin domain</keyword>
<evidence type="ECO:0000256" key="3">
    <source>
        <dbReference type="ARBA" id="ARBA00022692"/>
    </source>
</evidence>
<dbReference type="PRINTS" id="PR01472">
    <property type="entry name" value="ICAMVCAM1"/>
</dbReference>
<dbReference type="GO" id="GO:0016020">
    <property type="term" value="C:membrane"/>
    <property type="evidence" value="ECO:0007669"/>
    <property type="project" value="UniProtKB-SubCell"/>
</dbReference>
<dbReference type="SUPFAM" id="SSF48726">
    <property type="entry name" value="Immunoglobulin"/>
    <property type="match status" value="9"/>
</dbReference>
<dbReference type="InterPro" id="IPR013783">
    <property type="entry name" value="Ig-like_fold"/>
</dbReference>
<feature type="domain" description="Ig-like" evidence="13">
    <location>
        <begin position="334"/>
        <end position="430"/>
    </location>
</feature>
<comment type="caution">
    <text evidence="14">The sequence shown here is derived from an EMBL/GenBank/DDBJ whole genome shotgun (WGS) entry which is preliminary data.</text>
</comment>
<keyword evidence="6" id="KW-0130">Cell adhesion</keyword>
<evidence type="ECO:0000256" key="12">
    <source>
        <dbReference type="SAM" id="Phobius"/>
    </source>
</evidence>
<name>A0A5A9N5U2_9TELE</name>
<feature type="domain" description="Ig-like" evidence="13">
    <location>
        <begin position="138"/>
        <end position="234"/>
    </location>
</feature>
<keyword evidence="4" id="KW-0732">Signal</keyword>
<evidence type="ECO:0000256" key="5">
    <source>
        <dbReference type="ARBA" id="ARBA00022737"/>
    </source>
</evidence>
<comment type="similarity">
    <text evidence="2">Belongs to the immunoglobulin superfamily. ICAM family.</text>
</comment>
<keyword evidence="5" id="KW-0677">Repeat</keyword>
<evidence type="ECO:0000256" key="4">
    <source>
        <dbReference type="ARBA" id="ARBA00022729"/>
    </source>
</evidence>
<gene>
    <name evidence="14" type="ORF">E1301_Tti009761</name>
</gene>
<evidence type="ECO:0000256" key="2">
    <source>
        <dbReference type="ARBA" id="ARBA00005925"/>
    </source>
</evidence>
<dbReference type="Gene3D" id="2.60.40.10">
    <property type="entry name" value="Immunoglobulins"/>
    <property type="match status" value="9"/>
</dbReference>
<comment type="subcellular location">
    <subcellularLocation>
        <location evidence="1">Membrane</location>
        <topology evidence="1">Single-pass type I membrane protein</topology>
    </subcellularLocation>
</comment>
<dbReference type="InterPro" id="IPR047012">
    <property type="entry name" value="ICAM_VCAM"/>
</dbReference>
<dbReference type="GO" id="GO:0098609">
    <property type="term" value="P:cell-cell adhesion"/>
    <property type="evidence" value="ECO:0007669"/>
    <property type="project" value="InterPro"/>
</dbReference>
<reference evidence="14 15" key="1">
    <citation type="journal article" date="2019" name="Mol. Ecol. Resour.">
        <title>Chromosome-level genome assembly of Triplophysa tibetana, a fish adapted to the harsh high-altitude environment of the Tibetan Plateau.</title>
        <authorList>
            <person name="Yang X."/>
            <person name="Liu H."/>
            <person name="Ma Z."/>
            <person name="Zou Y."/>
            <person name="Zou M."/>
            <person name="Mao Y."/>
            <person name="Li X."/>
            <person name="Wang H."/>
            <person name="Chen T."/>
            <person name="Wang W."/>
            <person name="Yang R."/>
        </authorList>
    </citation>
    <scope>NUCLEOTIDE SEQUENCE [LARGE SCALE GENOMIC DNA]</scope>
    <source>
        <strain evidence="14">TTIB1903HZAU</strain>
        <tissue evidence="14">Muscle</tissue>
    </source>
</reference>